<feature type="compositionally biased region" description="Pro residues" evidence="1">
    <location>
        <begin position="151"/>
        <end position="160"/>
    </location>
</feature>
<dbReference type="AlphaFoldDB" id="A0A1I2G3S7"/>
<evidence type="ECO:0000256" key="2">
    <source>
        <dbReference type="SAM" id="SignalP"/>
    </source>
</evidence>
<feature type="signal peptide" evidence="2">
    <location>
        <begin position="1"/>
        <end position="24"/>
    </location>
</feature>
<feature type="compositionally biased region" description="Low complexity" evidence="1">
    <location>
        <begin position="52"/>
        <end position="61"/>
    </location>
</feature>
<gene>
    <name evidence="3" type="ORF">SAMN02745121_07043</name>
</gene>
<feature type="region of interest" description="Disordered" evidence="1">
    <location>
        <begin position="21"/>
        <end position="160"/>
    </location>
</feature>
<sequence>MLRRMRRSLIAALLLAACGPTAPAPTEVAKSAPAEAAKAPTPSPAAAPAPTPAAAATPAPAGEKLEIPKEPPLTPEEIALIESDPKTLTPEQRRARAHALRRKILQNPDSPQAQQLEKIRRDVEAGVLKPELPPKSADSAGKGLTLHAPGPSNPAPAPAP</sequence>
<evidence type="ECO:0000313" key="3">
    <source>
        <dbReference type="EMBL" id="SFF12344.1"/>
    </source>
</evidence>
<proteinExistence type="predicted"/>
<feature type="compositionally biased region" description="Basic residues" evidence="1">
    <location>
        <begin position="95"/>
        <end position="104"/>
    </location>
</feature>
<dbReference type="Proteomes" id="UP000199400">
    <property type="component" value="Unassembled WGS sequence"/>
</dbReference>
<dbReference type="PROSITE" id="PS51257">
    <property type="entry name" value="PROKAR_LIPOPROTEIN"/>
    <property type="match status" value="1"/>
</dbReference>
<accession>A0A1I2G3S7</accession>
<dbReference type="STRING" id="54.SAMN02745121_07043"/>
<evidence type="ECO:0000256" key="1">
    <source>
        <dbReference type="SAM" id="MobiDB-lite"/>
    </source>
</evidence>
<keyword evidence="4" id="KW-1185">Reference proteome</keyword>
<feature type="compositionally biased region" description="Pro residues" evidence="1">
    <location>
        <begin position="41"/>
        <end position="51"/>
    </location>
</feature>
<name>A0A1I2G3S7_9BACT</name>
<dbReference type="EMBL" id="FOMX01000030">
    <property type="protein sequence ID" value="SFF12344.1"/>
    <property type="molecule type" value="Genomic_DNA"/>
</dbReference>
<reference evidence="4" key="1">
    <citation type="submission" date="2016-10" db="EMBL/GenBank/DDBJ databases">
        <authorList>
            <person name="Varghese N."/>
            <person name="Submissions S."/>
        </authorList>
    </citation>
    <scope>NUCLEOTIDE SEQUENCE [LARGE SCALE GENOMIC DNA]</scope>
    <source>
        <strain evidence="4">ATCC 25963</strain>
    </source>
</reference>
<feature type="compositionally biased region" description="Low complexity" evidence="1">
    <location>
        <begin position="29"/>
        <end position="40"/>
    </location>
</feature>
<keyword evidence="2" id="KW-0732">Signal</keyword>
<feature type="chain" id="PRO_5011594960" evidence="2">
    <location>
        <begin position="25"/>
        <end position="160"/>
    </location>
</feature>
<organism evidence="3 4">
    <name type="scientific">Nannocystis exedens</name>
    <dbReference type="NCBI Taxonomy" id="54"/>
    <lineage>
        <taxon>Bacteria</taxon>
        <taxon>Pseudomonadati</taxon>
        <taxon>Myxococcota</taxon>
        <taxon>Polyangia</taxon>
        <taxon>Nannocystales</taxon>
        <taxon>Nannocystaceae</taxon>
        <taxon>Nannocystis</taxon>
    </lineage>
</organism>
<evidence type="ECO:0000313" key="4">
    <source>
        <dbReference type="Proteomes" id="UP000199400"/>
    </source>
</evidence>
<protein>
    <submittedName>
        <fullName evidence="3">Uncharacterized protein</fullName>
    </submittedName>
</protein>